<accession>A0A1V8ZXX6</accession>
<keyword evidence="4" id="KW-1185">Reference proteome</keyword>
<dbReference type="Proteomes" id="UP000192591">
    <property type="component" value="Unassembled WGS sequence"/>
</dbReference>
<proteinExistence type="predicted"/>
<sequence>MHGGHASLVLGLHRTRLAPDLLRAALAYGVTTVDTAPHYHGGTAHQQLADTAGDLLHRFAVCTKIGYHTTASGSNVHSLAPQRLRTAASTAARSLRQPPAVLWLHNPERSLTGSPVQAAVERLLEAAAVLTKAVERGWCRSWGIATWNPDEVLPVVAAIRGDWPRPGLVMARSGLLAPAPVLTAAERLAAQCRARLWGMSPFGGDTQDPVWREVDPRKFLIEDSTRWQAALRLALAVPSGVERVAVGASTSSHLAELLAAPALAVHSQRISSYRMLLERRSAAETSTAARSAGARSGSLSGSTSSGARL</sequence>
<feature type="region of interest" description="Disordered" evidence="1">
    <location>
        <begin position="287"/>
        <end position="309"/>
    </location>
</feature>
<evidence type="ECO:0000259" key="2">
    <source>
        <dbReference type="Pfam" id="PF00248"/>
    </source>
</evidence>
<comment type="caution">
    <text evidence="3">The sequence shown here is derived from an EMBL/GenBank/DDBJ whole genome shotgun (WGS) entry which is preliminary data.</text>
</comment>
<dbReference type="RefSeq" id="WP_081195199.1">
    <property type="nucleotide sequence ID" value="NZ_MWIH01000009.1"/>
</dbReference>
<feature type="domain" description="NADP-dependent oxidoreductase" evidence="2">
    <location>
        <begin position="19"/>
        <end position="152"/>
    </location>
</feature>
<organism evidence="3 4">
    <name type="scientific">Saccharomonospora piscinae</name>
    <dbReference type="NCBI Taxonomy" id="687388"/>
    <lineage>
        <taxon>Bacteria</taxon>
        <taxon>Bacillati</taxon>
        <taxon>Actinomycetota</taxon>
        <taxon>Actinomycetes</taxon>
        <taxon>Pseudonocardiales</taxon>
        <taxon>Pseudonocardiaceae</taxon>
        <taxon>Saccharomonospora</taxon>
    </lineage>
</organism>
<protein>
    <recommendedName>
        <fullName evidence="2">NADP-dependent oxidoreductase domain-containing protein</fullName>
    </recommendedName>
</protein>
<dbReference type="SUPFAM" id="SSF51430">
    <property type="entry name" value="NAD(P)-linked oxidoreductase"/>
    <property type="match status" value="1"/>
</dbReference>
<dbReference type="InterPro" id="IPR036812">
    <property type="entry name" value="NAD(P)_OxRdtase_dom_sf"/>
</dbReference>
<dbReference type="InterPro" id="IPR023210">
    <property type="entry name" value="NADP_OxRdtase_dom"/>
</dbReference>
<name>A0A1V8ZXX6_SACPI</name>
<evidence type="ECO:0000313" key="3">
    <source>
        <dbReference type="EMBL" id="OQO89626.1"/>
    </source>
</evidence>
<reference evidence="3 4" key="1">
    <citation type="submission" date="2017-02" db="EMBL/GenBank/DDBJ databases">
        <title>Draft genome of Saccharomonospora sp. 154.</title>
        <authorList>
            <person name="Alonso-Carmona G.S."/>
            <person name="De La Haba R."/>
            <person name="Vera-Gargallo B."/>
            <person name="Sandoval-Trujillo A.H."/>
            <person name="Ramirez-Duran N."/>
            <person name="Ventosa A."/>
        </authorList>
    </citation>
    <scope>NUCLEOTIDE SEQUENCE [LARGE SCALE GENOMIC DNA]</scope>
    <source>
        <strain evidence="3 4">LRS4.154</strain>
    </source>
</reference>
<dbReference type="Gene3D" id="3.20.20.100">
    <property type="entry name" value="NADP-dependent oxidoreductase domain"/>
    <property type="match status" value="1"/>
</dbReference>
<dbReference type="AlphaFoldDB" id="A0A1V8ZXX6"/>
<dbReference type="Pfam" id="PF00248">
    <property type="entry name" value="Aldo_ket_red"/>
    <property type="match status" value="1"/>
</dbReference>
<gene>
    <name evidence="3" type="ORF">B1813_22195</name>
</gene>
<evidence type="ECO:0000256" key="1">
    <source>
        <dbReference type="SAM" id="MobiDB-lite"/>
    </source>
</evidence>
<dbReference type="STRING" id="1962155.B1813_22195"/>
<dbReference type="EMBL" id="MWIH01000009">
    <property type="protein sequence ID" value="OQO89626.1"/>
    <property type="molecule type" value="Genomic_DNA"/>
</dbReference>
<evidence type="ECO:0000313" key="4">
    <source>
        <dbReference type="Proteomes" id="UP000192591"/>
    </source>
</evidence>